<organism evidence="6 7">
    <name type="scientific">Candidatus Dojkabacteria bacterium</name>
    <dbReference type="NCBI Taxonomy" id="2099670"/>
    <lineage>
        <taxon>Bacteria</taxon>
        <taxon>Candidatus Dojkabacteria</taxon>
    </lineage>
</organism>
<evidence type="ECO:0000259" key="5">
    <source>
        <dbReference type="PROSITE" id="PS50109"/>
    </source>
</evidence>
<keyword evidence="4" id="KW-0418">Kinase</keyword>
<dbReference type="SUPFAM" id="SSF55874">
    <property type="entry name" value="ATPase domain of HSP90 chaperone/DNA topoisomerase II/histidine kinase"/>
    <property type="match status" value="1"/>
</dbReference>
<accession>A0A847VE48</accession>
<comment type="catalytic activity">
    <reaction evidence="1">
        <text>ATP + protein L-histidine = ADP + protein N-phospho-L-histidine.</text>
        <dbReference type="EC" id="2.7.13.3"/>
    </reaction>
</comment>
<protein>
    <recommendedName>
        <fullName evidence="2">histidine kinase</fullName>
        <ecNumber evidence="2">2.7.13.3</ecNumber>
    </recommendedName>
</protein>
<dbReference type="EC" id="2.7.13.3" evidence="2"/>
<evidence type="ECO:0000256" key="1">
    <source>
        <dbReference type="ARBA" id="ARBA00000085"/>
    </source>
</evidence>
<dbReference type="PANTHER" id="PTHR43047:SF72">
    <property type="entry name" value="OSMOSENSING HISTIDINE PROTEIN KINASE SLN1"/>
    <property type="match status" value="1"/>
</dbReference>
<evidence type="ECO:0000256" key="3">
    <source>
        <dbReference type="ARBA" id="ARBA00022679"/>
    </source>
</evidence>
<dbReference type="GO" id="GO:0005886">
    <property type="term" value="C:plasma membrane"/>
    <property type="evidence" value="ECO:0007669"/>
    <property type="project" value="TreeGrafter"/>
</dbReference>
<dbReference type="InterPro" id="IPR036890">
    <property type="entry name" value="HATPase_C_sf"/>
</dbReference>
<gene>
    <name evidence="6" type="ORF">GX888_03155</name>
</gene>
<evidence type="ECO:0000313" key="6">
    <source>
        <dbReference type="EMBL" id="NLZ24712.1"/>
    </source>
</evidence>
<evidence type="ECO:0000256" key="2">
    <source>
        <dbReference type="ARBA" id="ARBA00012438"/>
    </source>
</evidence>
<reference evidence="6 7" key="1">
    <citation type="journal article" date="2020" name="Biotechnol. Biofuels">
        <title>New insights from the biogas microbiome by comprehensive genome-resolved metagenomics of nearly 1600 species originating from multiple anaerobic digesters.</title>
        <authorList>
            <person name="Campanaro S."/>
            <person name="Treu L."/>
            <person name="Rodriguez-R L.M."/>
            <person name="Kovalovszki A."/>
            <person name="Ziels R.M."/>
            <person name="Maus I."/>
            <person name="Zhu X."/>
            <person name="Kougias P.G."/>
            <person name="Basile A."/>
            <person name="Luo G."/>
            <person name="Schluter A."/>
            <person name="Konstantinidis K.T."/>
            <person name="Angelidaki I."/>
        </authorList>
    </citation>
    <scope>NUCLEOTIDE SEQUENCE [LARGE SCALE GENOMIC DNA]</scope>
    <source>
        <strain evidence="6">AS19jrsBPTG_9</strain>
    </source>
</reference>
<dbReference type="GO" id="GO:0000155">
    <property type="term" value="F:phosphorelay sensor kinase activity"/>
    <property type="evidence" value="ECO:0007669"/>
    <property type="project" value="TreeGrafter"/>
</dbReference>
<sequence>RGIGYVYADRVRVAEILNNLISNAVKYTKQGTIIVSAEASNSNIRISVKDTGVGISKEDLDRIGEKFFRVGHYLESDIVRPGGTGLGLYITFKLARLMGGDIKVKSQVNKGTTFTLTLPKYIGQYIDSSQDSLDRFRRLGLKK</sequence>
<dbReference type="PRINTS" id="PR00344">
    <property type="entry name" value="BCTRLSENSOR"/>
</dbReference>
<evidence type="ECO:0000313" key="7">
    <source>
        <dbReference type="Proteomes" id="UP000564033"/>
    </source>
</evidence>
<dbReference type="Pfam" id="PF02518">
    <property type="entry name" value="HATPase_c"/>
    <property type="match status" value="1"/>
</dbReference>
<dbReference type="EMBL" id="JAAZIL010000080">
    <property type="protein sequence ID" value="NLZ24712.1"/>
    <property type="molecule type" value="Genomic_DNA"/>
</dbReference>
<dbReference type="GO" id="GO:0009927">
    <property type="term" value="F:histidine phosphotransfer kinase activity"/>
    <property type="evidence" value="ECO:0007669"/>
    <property type="project" value="TreeGrafter"/>
</dbReference>
<proteinExistence type="predicted"/>
<comment type="caution">
    <text evidence="6">The sequence shown here is derived from an EMBL/GenBank/DDBJ whole genome shotgun (WGS) entry which is preliminary data.</text>
</comment>
<feature type="domain" description="Histidine kinase" evidence="5">
    <location>
        <begin position="1"/>
        <end position="122"/>
    </location>
</feature>
<dbReference type="PANTHER" id="PTHR43047">
    <property type="entry name" value="TWO-COMPONENT HISTIDINE PROTEIN KINASE"/>
    <property type="match status" value="1"/>
</dbReference>
<dbReference type="InterPro" id="IPR005467">
    <property type="entry name" value="His_kinase_dom"/>
</dbReference>
<dbReference type="InterPro" id="IPR003594">
    <property type="entry name" value="HATPase_dom"/>
</dbReference>
<dbReference type="Proteomes" id="UP000564033">
    <property type="component" value="Unassembled WGS sequence"/>
</dbReference>
<dbReference type="SMART" id="SM00387">
    <property type="entry name" value="HATPase_c"/>
    <property type="match status" value="1"/>
</dbReference>
<dbReference type="PROSITE" id="PS50109">
    <property type="entry name" value="HIS_KIN"/>
    <property type="match status" value="1"/>
</dbReference>
<feature type="non-terminal residue" evidence="6">
    <location>
        <position position="1"/>
    </location>
</feature>
<dbReference type="Gene3D" id="3.30.565.10">
    <property type="entry name" value="Histidine kinase-like ATPase, C-terminal domain"/>
    <property type="match status" value="1"/>
</dbReference>
<name>A0A847VE48_9BACT</name>
<dbReference type="AlphaFoldDB" id="A0A847VE48"/>
<dbReference type="InterPro" id="IPR004358">
    <property type="entry name" value="Sig_transdc_His_kin-like_C"/>
</dbReference>
<evidence type="ECO:0000256" key="4">
    <source>
        <dbReference type="ARBA" id="ARBA00022777"/>
    </source>
</evidence>
<keyword evidence="3" id="KW-0808">Transferase</keyword>